<feature type="binding site" evidence="14">
    <location>
        <position position="201"/>
    </location>
    <ligand>
        <name>substrate</name>
    </ligand>
</feature>
<sequence>MAAALGLAARGLGRVWPNPAVGCVIERDGIVLGRGRTANGGRPHAETLALAQAGTAARGATAYVTLEPCAHHGLTPPCADALVAAGLARVVIARRDPDPRVDGGGIALLRAAGVDVVEGVLADRATELQAGFISRVTRGRPLVTLKLATTLDGRIATASGESQWITGPAARTHVHAMRAIHDAILVGAGTARADDPSLTVRGMGDVPQPVRITISRHLNLPLDSNLTRGGGGPVWMLHAEGTSQAACDAMSARGVALVPCPTGPGGQVDLAEALQILGQRGLTRLYCEGGGTLAAALLSAALVDRLDCYTAGAAIGAEGTPSLGAMGLAALAEAPRLRLVDIRTLGPDILHRWAAD</sequence>
<comment type="pathway">
    <text evidence="2 12">Cofactor biosynthesis; riboflavin biosynthesis; 5-amino-6-(D-ribitylamino)uracil from GTP: step 2/4.</text>
</comment>
<dbReference type="NCBIfam" id="TIGR00227">
    <property type="entry name" value="ribD_Cterm"/>
    <property type="match status" value="1"/>
</dbReference>
<evidence type="ECO:0000256" key="15">
    <source>
        <dbReference type="PIRSR" id="PIRSR006769-3"/>
    </source>
</evidence>
<dbReference type="EC" id="3.5.4.26" evidence="12"/>
<proteinExistence type="inferred from homology"/>
<evidence type="ECO:0000256" key="1">
    <source>
        <dbReference type="ARBA" id="ARBA00002151"/>
    </source>
</evidence>
<evidence type="ECO:0000256" key="7">
    <source>
        <dbReference type="ARBA" id="ARBA00022723"/>
    </source>
</evidence>
<dbReference type="GO" id="GO:0050661">
    <property type="term" value="F:NADP binding"/>
    <property type="evidence" value="ECO:0007669"/>
    <property type="project" value="InterPro"/>
</dbReference>
<dbReference type="InterPro" id="IPR016193">
    <property type="entry name" value="Cytidine_deaminase-like"/>
</dbReference>
<comment type="cofactor">
    <cofactor evidence="12 15">
        <name>Zn(2+)</name>
        <dbReference type="ChEBI" id="CHEBI:29105"/>
    </cofactor>
    <text evidence="12 15">Binds 1 zinc ion.</text>
</comment>
<protein>
    <recommendedName>
        <fullName evidence="12">Riboflavin biosynthesis protein RibD</fullName>
    </recommendedName>
    <domain>
        <recommendedName>
            <fullName evidence="12">Diaminohydroxyphosphoribosylaminopyrimidine deaminase</fullName>
            <shortName evidence="12">DRAP deaminase</shortName>
            <ecNumber evidence="12">3.5.4.26</ecNumber>
        </recommendedName>
        <alternativeName>
            <fullName evidence="12">Riboflavin-specific deaminase</fullName>
        </alternativeName>
    </domain>
    <domain>
        <recommendedName>
            <fullName evidence="12">5-amino-6-(5-phosphoribosylamino)uracil reductase</fullName>
            <ecNumber evidence="12">1.1.1.193</ecNumber>
        </recommendedName>
        <alternativeName>
            <fullName evidence="12">HTP reductase</fullName>
        </alternativeName>
    </domain>
</protein>
<feature type="binding site" evidence="14">
    <location>
        <position position="162"/>
    </location>
    <ligand>
        <name>substrate</name>
    </ligand>
</feature>
<comment type="similarity">
    <text evidence="5 12">In the C-terminal section; belongs to the HTP reductase family.</text>
</comment>
<feature type="binding site" evidence="14">
    <location>
        <position position="164"/>
    </location>
    <ligand>
        <name>NADP(+)</name>
        <dbReference type="ChEBI" id="CHEBI:58349"/>
    </ligand>
</feature>
<dbReference type="AlphaFoldDB" id="A0A1I3LQC6"/>
<dbReference type="EMBL" id="FORA01000002">
    <property type="protein sequence ID" value="SFI86994.1"/>
    <property type="molecule type" value="Genomic_DNA"/>
</dbReference>
<dbReference type="SUPFAM" id="SSF53927">
    <property type="entry name" value="Cytidine deaminase-like"/>
    <property type="match status" value="1"/>
</dbReference>
<feature type="binding site" evidence="14">
    <location>
        <position position="288"/>
    </location>
    <ligand>
        <name>substrate</name>
    </ligand>
</feature>
<evidence type="ECO:0000313" key="17">
    <source>
        <dbReference type="EMBL" id="SFI86994.1"/>
    </source>
</evidence>
<comment type="function">
    <text evidence="1 12">Converts 2,5-diamino-6-(ribosylamino)-4(3h)-pyrimidinone 5'-phosphate into 5-amino-6-(ribosylamino)-2,4(1h,3h)-pyrimidinedione 5'-phosphate.</text>
</comment>
<dbReference type="PANTHER" id="PTHR38011">
    <property type="entry name" value="DIHYDROFOLATE REDUCTASE FAMILY PROTEIN (AFU_ORTHOLOGUE AFUA_8G06820)"/>
    <property type="match status" value="1"/>
</dbReference>
<dbReference type="EC" id="1.1.1.193" evidence="12"/>
<feature type="binding site" evidence="14">
    <location>
        <position position="190"/>
    </location>
    <ligand>
        <name>NADP(+)</name>
        <dbReference type="ChEBI" id="CHEBI:58349"/>
    </ligand>
</feature>
<dbReference type="InterPro" id="IPR016192">
    <property type="entry name" value="APOBEC/CMP_deaminase_Zn-bd"/>
</dbReference>
<evidence type="ECO:0000256" key="3">
    <source>
        <dbReference type="ARBA" id="ARBA00004910"/>
    </source>
</evidence>
<evidence type="ECO:0000256" key="2">
    <source>
        <dbReference type="ARBA" id="ARBA00004882"/>
    </source>
</evidence>
<comment type="catalytic activity">
    <reaction evidence="12">
        <text>5-amino-6-(5-phospho-D-ribitylamino)uracil + NADP(+) = 5-amino-6-(5-phospho-D-ribosylamino)uracil + NADPH + H(+)</text>
        <dbReference type="Rhea" id="RHEA:17845"/>
        <dbReference type="ChEBI" id="CHEBI:15378"/>
        <dbReference type="ChEBI" id="CHEBI:57783"/>
        <dbReference type="ChEBI" id="CHEBI:58349"/>
        <dbReference type="ChEBI" id="CHEBI:58421"/>
        <dbReference type="ChEBI" id="CHEBI:58453"/>
        <dbReference type="EC" id="1.1.1.193"/>
    </reaction>
</comment>
<dbReference type="Proteomes" id="UP000199110">
    <property type="component" value="Unassembled WGS sequence"/>
</dbReference>
<accession>A0A1I3LQC6</accession>
<evidence type="ECO:0000256" key="8">
    <source>
        <dbReference type="ARBA" id="ARBA00022833"/>
    </source>
</evidence>
<keyword evidence="8 12" id="KW-0862">Zinc</keyword>
<dbReference type="Pfam" id="PF00383">
    <property type="entry name" value="dCMP_cyt_deam_1"/>
    <property type="match status" value="1"/>
</dbReference>
<dbReference type="GO" id="GO:0009231">
    <property type="term" value="P:riboflavin biosynthetic process"/>
    <property type="evidence" value="ECO:0007669"/>
    <property type="project" value="UniProtKB-UniPathway"/>
</dbReference>
<comment type="similarity">
    <text evidence="4 12">In the N-terminal section; belongs to the cytidine and deoxycytidylate deaminase family.</text>
</comment>
<dbReference type="PROSITE" id="PS51747">
    <property type="entry name" value="CYT_DCMP_DEAMINASES_2"/>
    <property type="match status" value="1"/>
</dbReference>
<feature type="active site" description="Proton donor" evidence="13">
    <location>
        <position position="46"/>
    </location>
</feature>
<feature type="binding site" evidence="14">
    <location>
        <position position="178"/>
    </location>
    <ligand>
        <name>substrate</name>
    </ligand>
</feature>
<evidence type="ECO:0000256" key="12">
    <source>
        <dbReference type="PIRNR" id="PIRNR006769"/>
    </source>
</evidence>
<keyword evidence="10 12" id="KW-0560">Oxidoreductase</keyword>
<feature type="binding site" evidence="15">
    <location>
        <position position="78"/>
    </location>
    <ligand>
        <name>Zn(2+)</name>
        <dbReference type="ChEBI" id="CHEBI:29105"/>
        <note>catalytic</note>
    </ligand>
</feature>
<dbReference type="GO" id="GO:0008270">
    <property type="term" value="F:zinc ion binding"/>
    <property type="evidence" value="ECO:0007669"/>
    <property type="project" value="InterPro"/>
</dbReference>
<dbReference type="InterPro" id="IPR002125">
    <property type="entry name" value="CMP_dCMP_dom"/>
</dbReference>
<keyword evidence="11" id="KW-0511">Multifunctional enzyme</keyword>
<feature type="binding site" evidence="14">
    <location>
        <position position="198"/>
    </location>
    <ligand>
        <name>substrate</name>
    </ligand>
</feature>
<dbReference type="Gene3D" id="3.40.430.10">
    <property type="entry name" value="Dihydrofolate Reductase, subunit A"/>
    <property type="match status" value="1"/>
</dbReference>
<dbReference type="PROSITE" id="PS00903">
    <property type="entry name" value="CYT_DCMP_DEAMINASES_1"/>
    <property type="match status" value="1"/>
</dbReference>
<dbReference type="InterPro" id="IPR004794">
    <property type="entry name" value="Eubact_RibD"/>
</dbReference>
<evidence type="ECO:0000256" key="10">
    <source>
        <dbReference type="ARBA" id="ARBA00023002"/>
    </source>
</evidence>
<dbReference type="Pfam" id="PF01872">
    <property type="entry name" value="RibD_C"/>
    <property type="match status" value="1"/>
</dbReference>
<feature type="binding site" evidence="15">
    <location>
        <position position="69"/>
    </location>
    <ligand>
        <name>Zn(2+)</name>
        <dbReference type="ChEBI" id="CHEBI:29105"/>
        <note>catalytic</note>
    </ligand>
</feature>
<keyword evidence="9 12" id="KW-0521">NADP</keyword>
<evidence type="ECO:0000256" key="11">
    <source>
        <dbReference type="ARBA" id="ARBA00023268"/>
    </source>
</evidence>
<dbReference type="InterPro" id="IPR050765">
    <property type="entry name" value="Riboflavin_Biosynth_HTPR"/>
</dbReference>
<evidence type="ECO:0000256" key="14">
    <source>
        <dbReference type="PIRSR" id="PIRSR006769-2"/>
    </source>
</evidence>
<dbReference type="STRING" id="390807.SAMN04488095_1603"/>
<dbReference type="InterPro" id="IPR024072">
    <property type="entry name" value="DHFR-like_dom_sf"/>
</dbReference>
<dbReference type="OrthoDB" id="9800865at2"/>
<feature type="domain" description="CMP/dCMP-type deaminase" evidence="16">
    <location>
        <begin position="1"/>
        <end position="116"/>
    </location>
</feature>
<keyword evidence="12" id="KW-0378">Hydrolase</keyword>
<evidence type="ECO:0000256" key="9">
    <source>
        <dbReference type="ARBA" id="ARBA00022857"/>
    </source>
</evidence>
<dbReference type="InterPro" id="IPR002734">
    <property type="entry name" value="RibDG_C"/>
</dbReference>
<dbReference type="Gene3D" id="3.40.140.10">
    <property type="entry name" value="Cytidine Deaminase, domain 2"/>
    <property type="match status" value="1"/>
</dbReference>
<gene>
    <name evidence="17" type="ORF">SAMN04488095_1603</name>
</gene>
<keyword evidence="7 12" id="KW-0479">Metal-binding</keyword>
<dbReference type="GO" id="GO:0008703">
    <property type="term" value="F:5-amino-6-(5-phosphoribosylamino)uracil reductase activity"/>
    <property type="evidence" value="ECO:0007669"/>
    <property type="project" value="UniProtKB-EC"/>
</dbReference>
<dbReference type="GO" id="GO:0008835">
    <property type="term" value="F:diaminohydroxyphosphoribosylaminopyrimidine deaminase activity"/>
    <property type="evidence" value="ECO:0007669"/>
    <property type="project" value="UniProtKB-EC"/>
</dbReference>
<feature type="binding site" evidence="14">
    <location>
        <begin position="290"/>
        <end position="296"/>
    </location>
    <ligand>
        <name>NADP(+)</name>
        <dbReference type="ChEBI" id="CHEBI:58349"/>
    </ligand>
</feature>
<organism evidence="17 18">
    <name type="scientific">Jannaschia pohangensis</name>
    <dbReference type="NCBI Taxonomy" id="390807"/>
    <lineage>
        <taxon>Bacteria</taxon>
        <taxon>Pseudomonadati</taxon>
        <taxon>Pseudomonadota</taxon>
        <taxon>Alphaproteobacteria</taxon>
        <taxon>Rhodobacterales</taxon>
        <taxon>Roseobacteraceae</taxon>
        <taxon>Jannaschia</taxon>
    </lineage>
</organism>
<evidence type="ECO:0000256" key="6">
    <source>
        <dbReference type="ARBA" id="ARBA00022619"/>
    </source>
</evidence>
<name>A0A1I3LQC6_9RHOB</name>
<evidence type="ECO:0000256" key="4">
    <source>
        <dbReference type="ARBA" id="ARBA00005259"/>
    </source>
</evidence>
<dbReference type="InterPro" id="IPR011549">
    <property type="entry name" value="RibD_C"/>
</dbReference>
<comment type="pathway">
    <text evidence="3 12">Cofactor biosynthesis; riboflavin biosynthesis; 5-amino-6-(D-ribitylamino)uracil from GTP: step 3/4.</text>
</comment>
<dbReference type="PIRSF" id="PIRSF006769">
    <property type="entry name" value="RibD"/>
    <property type="match status" value="1"/>
</dbReference>
<evidence type="ECO:0000259" key="16">
    <source>
        <dbReference type="PROSITE" id="PS51747"/>
    </source>
</evidence>
<dbReference type="PANTHER" id="PTHR38011:SF7">
    <property type="entry name" value="2,5-DIAMINO-6-RIBOSYLAMINO-4(3H)-PYRIMIDINONE 5'-PHOSPHATE REDUCTASE"/>
    <property type="match status" value="1"/>
</dbReference>
<evidence type="ECO:0000256" key="13">
    <source>
        <dbReference type="PIRSR" id="PIRSR006769-1"/>
    </source>
</evidence>
<feature type="binding site" evidence="15">
    <location>
        <position position="44"/>
    </location>
    <ligand>
        <name>Zn(2+)</name>
        <dbReference type="ChEBI" id="CHEBI:29105"/>
        <note>catalytic</note>
    </ligand>
</feature>
<dbReference type="NCBIfam" id="TIGR00326">
    <property type="entry name" value="eubact_ribD"/>
    <property type="match status" value="1"/>
</dbReference>
<evidence type="ECO:0000256" key="5">
    <source>
        <dbReference type="ARBA" id="ARBA00007417"/>
    </source>
</evidence>
<feature type="binding site" evidence="14">
    <location>
        <position position="194"/>
    </location>
    <ligand>
        <name>NADP(+)</name>
        <dbReference type="ChEBI" id="CHEBI:58349"/>
    </ligand>
</feature>
<dbReference type="UniPathway" id="UPA00275">
    <property type="reaction ID" value="UER00401"/>
</dbReference>
<keyword evidence="18" id="KW-1185">Reference proteome</keyword>
<feature type="binding site" evidence="14">
    <location>
        <position position="148"/>
    </location>
    <ligand>
        <name>NADP(+)</name>
        <dbReference type="ChEBI" id="CHEBI:58349"/>
    </ligand>
</feature>
<dbReference type="SUPFAM" id="SSF53597">
    <property type="entry name" value="Dihydrofolate reductase-like"/>
    <property type="match status" value="1"/>
</dbReference>
<evidence type="ECO:0000313" key="18">
    <source>
        <dbReference type="Proteomes" id="UP000199110"/>
    </source>
</evidence>
<reference evidence="17 18" key="1">
    <citation type="submission" date="2016-10" db="EMBL/GenBank/DDBJ databases">
        <authorList>
            <person name="de Groot N.N."/>
        </authorList>
    </citation>
    <scope>NUCLEOTIDE SEQUENCE [LARGE SCALE GENOMIC DNA]</scope>
    <source>
        <strain evidence="17 18">DSM 19073</strain>
    </source>
</reference>
<comment type="catalytic activity">
    <reaction evidence="12">
        <text>2,5-diamino-6-hydroxy-4-(5-phosphoribosylamino)-pyrimidine + H2O + H(+) = 5-amino-6-(5-phospho-D-ribosylamino)uracil + NH4(+)</text>
        <dbReference type="Rhea" id="RHEA:21868"/>
        <dbReference type="ChEBI" id="CHEBI:15377"/>
        <dbReference type="ChEBI" id="CHEBI:15378"/>
        <dbReference type="ChEBI" id="CHEBI:28938"/>
        <dbReference type="ChEBI" id="CHEBI:58453"/>
        <dbReference type="ChEBI" id="CHEBI:58614"/>
        <dbReference type="EC" id="3.5.4.26"/>
    </reaction>
</comment>
<dbReference type="CDD" id="cd01284">
    <property type="entry name" value="Riboflavin_deaminase-reductase"/>
    <property type="match status" value="1"/>
</dbReference>
<keyword evidence="6 12" id="KW-0686">Riboflavin biosynthesis</keyword>